<evidence type="ECO:0000256" key="1">
    <source>
        <dbReference type="SAM" id="Phobius"/>
    </source>
</evidence>
<accession>A0A381WJJ5</accession>
<feature type="transmembrane region" description="Helical" evidence="1">
    <location>
        <begin position="35"/>
        <end position="57"/>
    </location>
</feature>
<organism evidence="2">
    <name type="scientific">marine metagenome</name>
    <dbReference type="NCBI Taxonomy" id="408172"/>
    <lineage>
        <taxon>unclassified sequences</taxon>
        <taxon>metagenomes</taxon>
        <taxon>ecological metagenomes</taxon>
    </lineage>
</organism>
<evidence type="ECO:0000313" key="2">
    <source>
        <dbReference type="EMBL" id="SVA52639.1"/>
    </source>
</evidence>
<keyword evidence="1" id="KW-0472">Membrane</keyword>
<gene>
    <name evidence="2" type="ORF">METZ01_LOCUS105493</name>
</gene>
<evidence type="ECO:0008006" key="3">
    <source>
        <dbReference type="Google" id="ProtNLM"/>
    </source>
</evidence>
<dbReference type="AlphaFoldDB" id="A0A381WJJ5"/>
<reference evidence="2" key="1">
    <citation type="submission" date="2018-05" db="EMBL/GenBank/DDBJ databases">
        <authorList>
            <person name="Lanie J.A."/>
            <person name="Ng W.-L."/>
            <person name="Kazmierczak K.M."/>
            <person name="Andrzejewski T.M."/>
            <person name="Davidsen T.M."/>
            <person name="Wayne K.J."/>
            <person name="Tettelin H."/>
            <person name="Glass J.I."/>
            <person name="Rusch D."/>
            <person name="Podicherti R."/>
            <person name="Tsui H.-C.T."/>
            <person name="Winkler M.E."/>
        </authorList>
    </citation>
    <scope>NUCLEOTIDE SEQUENCE</scope>
</reference>
<protein>
    <recommendedName>
        <fullName evidence="3">Preprotein translocase subunit Sec61beta</fullName>
    </recommendedName>
</protein>
<sequence length="63" mass="6997">MAKEKKSSGIQQAAGLIRYFDEESEDAIQISKGSIYAICIIFSVGIYLANHGVWSWMWATLGL</sequence>
<keyword evidence="1" id="KW-0812">Transmembrane</keyword>
<dbReference type="EMBL" id="UINC01011998">
    <property type="protein sequence ID" value="SVA52639.1"/>
    <property type="molecule type" value="Genomic_DNA"/>
</dbReference>
<name>A0A381WJJ5_9ZZZZ</name>
<proteinExistence type="predicted"/>
<keyword evidence="1" id="KW-1133">Transmembrane helix</keyword>